<dbReference type="InterPro" id="IPR001245">
    <property type="entry name" value="Ser-Thr/Tyr_kinase_cat_dom"/>
</dbReference>
<dbReference type="InterPro" id="IPR000719">
    <property type="entry name" value="Prot_kinase_dom"/>
</dbReference>
<evidence type="ECO:0000313" key="8">
    <source>
        <dbReference type="EMBL" id="RHZ84263.1"/>
    </source>
</evidence>
<dbReference type="STRING" id="1348612.A0A397JH13"/>
<protein>
    <recommendedName>
        <fullName evidence="7">Protein kinase domain-containing protein</fullName>
    </recommendedName>
</protein>
<organism evidence="8 9">
    <name type="scientific">Diversispora epigaea</name>
    <dbReference type="NCBI Taxonomy" id="1348612"/>
    <lineage>
        <taxon>Eukaryota</taxon>
        <taxon>Fungi</taxon>
        <taxon>Fungi incertae sedis</taxon>
        <taxon>Mucoromycota</taxon>
        <taxon>Glomeromycotina</taxon>
        <taxon>Glomeromycetes</taxon>
        <taxon>Diversisporales</taxon>
        <taxon>Diversisporaceae</taxon>
        <taxon>Diversispora</taxon>
    </lineage>
</organism>
<keyword evidence="9" id="KW-1185">Reference proteome</keyword>
<evidence type="ECO:0000256" key="4">
    <source>
        <dbReference type="ARBA" id="ARBA00022840"/>
    </source>
</evidence>
<gene>
    <name evidence="8" type="ORF">Glove_84g144</name>
</gene>
<keyword evidence="3" id="KW-0418">Kinase</keyword>
<evidence type="ECO:0000259" key="7">
    <source>
        <dbReference type="PROSITE" id="PS50011"/>
    </source>
</evidence>
<evidence type="ECO:0000313" key="9">
    <source>
        <dbReference type="Proteomes" id="UP000266861"/>
    </source>
</evidence>
<dbReference type="PANTHER" id="PTHR44329:SF288">
    <property type="entry name" value="MITOGEN-ACTIVATED PROTEIN KINASE KINASE KINASE 20"/>
    <property type="match status" value="1"/>
</dbReference>
<sequence>MTQINLQLKIFVILIINNIFRYGKCKECNQSNTGKNWCNRCNAKQFQSKFDKWTSGNIEIDKFIQQMQHNAERCGVVIEWIPFDRLENVEYLAQGGFGIVYKAKWIDGYIVSWDDNEKNWKRRSQNCYVCLKNLDDSINTNVFLQEIKNQLKFRGKWAIALYGITKNPARKEYIMVMQYAIEGSLRKMLDSKFKELNWHDKIRILFHIAEGLSEIHKNHFVHKDFHSGNIVNDTLTKPYIADFGLCKQVFEKNPEGIYGIKNQLKFRGKWAIALYGITKNPARKEYIMVMQYAIEGSLRKMLDSKFKELNWHDKIRILFHIAEGLSEIHKNHFVHKDFHSGNIVNDTLTKPYIADFGLCKQVFEKNPEGIYGVIPFLAPETLNKGRYTQESDMYSLGMITLEVFTSYPPFYNTPHDISLIMAICNGHKPEIKCEIPQLLKDLMEKCWNNEPRIRPTAEEFKIQLSKYLNYYDEDNDELEEQIEIANELNKNFIQYNSSKMHPKAIYTSRLLPKLKMHEYDTFNSKQFGLKIPDKLAFDLGTIHETNEEQINEANFNFK</sequence>
<dbReference type="PANTHER" id="PTHR44329">
    <property type="entry name" value="SERINE/THREONINE-PROTEIN KINASE TNNI3K-RELATED"/>
    <property type="match status" value="1"/>
</dbReference>
<keyword evidence="1" id="KW-0808">Transferase</keyword>
<dbReference type="OrthoDB" id="346907at2759"/>
<feature type="signal peptide" evidence="6">
    <location>
        <begin position="1"/>
        <end position="25"/>
    </location>
</feature>
<reference evidence="8 9" key="1">
    <citation type="submission" date="2018-08" db="EMBL/GenBank/DDBJ databases">
        <title>Genome and evolution of the arbuscular mycorrhizal fungus Diversispora epigaea (formerly Glomus versiforme) and its bacterial endosymbionts.</title>
        <authorList>
            <person name="Sun X."/>
            <person name="Fei Z."/>
            <person name="Harrison M."/>
        </authorList>
    </citation>
    <scope>NUCLEOTIDE SEQUENCE [LARGE SCALE GENOMIC DNA]</scope>
    <source>
        <strain evidence="8 9">IT104</strain>
    </source>
</reference>
<dbReference type="Gene3D" id="1.10.510.10">
    <property type="entry name" value="Transferase(Phosphotransferase) domain 1"/>
    <property type="match status" value="2"/>
</dbReference>
<dbReference type="GO" id="GO:0004674">
    <property type="term" value="F:protein serine/threonine kinase activity"/>
    <property type="evidence" value="ECO:0007669"/>
    <property type="project" value="TreeGrafter"/>
</dbReference>
<name>A0A397JH13_9GLOM</name>
<dbReference type="InterPro" id="IPR011009">
    <property type="entry name" value="Kinase-like_dom_sf"/>
</dbReference>
<accession>A0A397JH13</accession>
<dbReference type="InterPro" id="IPR051681">
    <property type="entry name" value="Ser/Thr_Kinases-Pseudokinases"/>
</dbReference>
<keyword evidence="4" id="KW-0067">ATP-binding</keyword>
<dbReference type="AlphaFoldDB" id="A0A397JH13"/>
<keyword evidence="5" id="KW-0175">Coiled coil</keyword>
<dbReference type="CDD" id="cd00180">
    <property type="entry name" value="PKc"/>
    <property type="match status" value="1"/>
</dbReference>
<evidence type="ECO:0000256" key="5">
    <source>
        <dbReference type="SAM" id="Coils"/>
    </source>
</evidence>
<dbReference type="GO" id="GO:0005524">
    <property type="term" value="F:ATP binding"/>
    <property type="evidence" value="ECO:0007669"/>
    <property type="project" value="UniProtKB-KW"/>
</dbReference>
<dbReference type="Proteomes" id="UP000266861">
    <property type="component" value="Unassembled WGS sequence"/>
</dbReference>
<comment type="caution">
    <text evidence="8">The sequence shown here is derived from an EMBL/GenBank/DDBJ whole genome shotgun (WGS) entry which is preliminary data.</text>
</comment>
<evidence type="ECO:0000256" key="3">
    <source>
        <dbReference type="ARBA" id="ARBA00022777"/>
    </source>
</evidence>
<keyword evidence="6" id="KW-0732">Signal</keyword>
<dbReference type="EMBL" id="PQFF01000080">
    <property type="protein sequence ID" value="RHZ84263.1"/>
    <property type="molecule type" value="Genomic_DNA"/>
</dbReference>
<evidence type="ECO:0000256" key="6">
    <source>
        <dbReference type="SAM" id="SignalP"/>
    </source>
</evidence>
<feature type="coiled-coil region" evidence="5">
    <location>
        <begin position="468"/>
        <end position="495"/>
    </location>
</feature>
<feature type="chain" id="PRO_5017451965" description="Protein kinase domain-containing protein" evidence="6">
    <location>
        <begin position="26"/>
        <end position="558"/>
    </location>
</feature>
<dbReference type="SUPFAM" id="SSF56112">
    <property type="entry name" value="Protein kinase-like (PK-like)"/>
    <property type="match status" value="2"/>
</dbReference>
<feature type="domain" description="Protein kinase" evidence="7">
    <location>
        <begin position="86"/>
        <end position="468"/>
    </location>
</feature>
<keyword evidence="2" id="KW-0547">Nucleotide-binding</keyword>
<dbReference type="PROSITE" id="PS50011">
    <property type="entry name" value="PROTEIN_KINASE_DOM"/>
    <property type="match status" value="1"/>
</dbReference>
<dbReference type="Pfam" id="PF07714">
    <property type="entry name" value="PK_Tyr_Ser-Thr"/>
    <property type="match status" value="2"/>
</dbReference>
<proteinExistence type="predicted"/>
<evidence type="ECO:0000256" key="2">
    <source>
        <dbReference type="ARBA" id="ARBA00022741"/>
    </source>
</evidence>
<evidence type="ECO:0000256" key="1">
    <source>
        <dbReference type="ARBA" id="ARBA00022679"/>
    </source>
</evidence>